<name>A0A9P5Q057_9AGAR</name>
<proteinExistence type="inferred from homology"/>
<dbReference type="GO" id="GO:0031965">
    <property type="term" value="C:nuclear membrane"/>
    <property type="evidence" value="ECO:0007669"/>
    <property type="project" value="UniProtKB-SubCell"/>
</dbReference>
<dbReference type="Pfam" id="PF03914">
    <property type="entry name" value="CBF"/>
    <property type="match status" value="1"/>
</dbReference>
<feature type="region of interest" description="Disordered" evidence="5">
    <location>
        <begin position="265"/>
        <end position="316"/>
    </location>
</feature>
<gene>
    <name evidence="7" type="ORF">BDP27DRAFT_1389837</name>
</gene>
<feature type="compositionally biased region" description="Basic and acidic residues" evidence="5">
    <location>
        <begin position="296"/>
        <end position="314"/>
    </location>
</feature>
<evidence type="ECO:0000256" key="5">
    <source>
        <dbReference type="SAM" id="MobiDB-lite"/>
    </source>
</evidence>
<keyword evidence="3" id="KW-0812">Transmembrane</keyword>
<dbReference type="OrthoDB" id="10263185at2759"/>
<dbReference type="EMBL" id="JADNRY010000008">
    <property type="protein sequence ID" value="KAF9075854.1"/>
    <property type="molecule type" value="Genomic_DNA"/>
</dbReference>
<feature type="domain" description="CCAAT-binding factor" evidence="6">
    <location>
        <begin position="407"/>
        <end position="553"/>
    </location>
</feature>
<dbReference type="InterPro" id="IPR005612">
    <property type="entry name" value="CCAAT-binding_factor"/>
</dbReference>
<dbReference type="GO" id="GO:0042254">
    <property type="term" value="P:ribosome biogenesis"/>
    <property type="evidence" value="ECO:0007669"/>
    <property type="project" value="InterPro"/>
</dbReference>
<dbReference type="PANTHER" id="PTHR12455">
    <property type="entry name" value="NUCLEOLAR COMPLEX PROTEIN 4"/>
    <property type="match status" value="1"/>
</dbReference>
<reference evidence="7" key="1">
    <citation type="submission" date="2020-11" db="EMBL/GenBank/DDBJ databases">
        <authorList>
            <consortium name="DOE Joint Genome Institute"/>
            <person name="Ahrendt S."/>
            <person name="Riley R."/>
            <person name="Andreopoulos W."/>
            <person name="Labutti K."/>
            <person name="Pangilinan J."/>
            <person name="Ruiz-Duenas F.J."/>
            <person name="Barrasa J.M."/>
            <person name="Sanchez-Garcia M."/>
            <person name="Camarero S."/>
            <person name="Miyauchi S."/>
            <person name="Serrano A."/>
            <person name="Linde D."/>
            <person name="Babiker R."/>
            <person name="Drula E."/>
            <person name="Ayuso-Fernandez I."/>
            <person name="Pacheco R."/>
            <person name="Padilla G."/>
            <person name="Ferreira P."/>
            <person name="Barriuso J."/>
            <person name="Kellner H."/>
            <person name="Castanera R."/>
            <person name="Alfaro M."/>
            <person name="Ramirez L."/>
            <person name="Pisabarro A.G."/>
            <person name="Kuo A."/>
            <person name="Tritt A."/>
            <person name="Lipzen A."/>
            <person name="He G."/>
            <person name="Yan M."/>
            <person name="Ng V."/>
            <person name="Cullen D."/>
            <person name="Martin F."/>
            <person name="Rosso M.-N."/>
            <person name="Henrissat B."/>
            <person name="Hibbett D."/>
            <person name="Martinez A.T."/>
            <person name="Grigoriev I.V."/>
        </authorList>
    </citation>
    <scope>NUCLEOTIDE SEQUENCE</scope>
    <source>
        <strain evidence="7">AH 40177</strain>
    </source>
</reference>
<evidence type="ECO:0000256" key="2">
    <source>
        <dbReference type="ARBA" id="ARBA00007797"/>
    </source>
</evidence>
<evidence type="ECO:0000256" key="4">
    <source>
        <dbReference type="ARBA" id="ARBA00022989"/>
    </source>
</evidence>
<dbReference type="PANTHER" id="PTHR12455:SF0">
    <property type="entry name" value="NUCLEOLAR COMPLEX PROTEIN 4 HOMOLOG"/>
    <property type="match status" value="1"/>
</dbReference>
<dbReference type="GO" id="GO:0030692">
    <property type="term" value="C:Noc4p-Nop14p complex"/>
    <property type="evidence" value="ECO:0007669"/>
    <property type="project" value="TreeGrafter"/>
</dbReference>
<comment type="caution">
    <text evidence="7">The sequence shown here is derived from an EMBL/GenBank/DDBJ whole genome shotgun (WGS) entry which is preliminary data.</text>
</comment>
<dbReference type="InterPro" id="IPR027193">
    <property type="entry name" value="Noc4"/>
</dbReference>
<comment type="subcellular location">
    <subcellularLocation>
        <location evidence="1">Nucleus membrane</location>
        <topology evidence="1">Multi-pass membrane protein</topology>
    </subcellularLocation>
</comment>
<dbReference type="GO" id="GO:0032040">
    <property type="term" value="C:small-subunit processome"/>
    <property type="evidence" value="ECO:0007669"/>
    <property type="project" value="TreeGrafter"/>
</dbReference>
<accession>A0A9P5Q057</accession>
<keyword evidence="4" id="KW-0472">Membrane</keyword>
<evidence type="ECO:0000256" key="1">
    <source>
        <dbReference type="ARBA" id="ARBA00004232"/>
    </source>
</evidence>
<feature type="compositionally biased region" description="Acidic residues" evidence="5">
    <location>
        <begin position="276"/>
        <end position="295"/>
    </location>
</feature>
<evidence type="ECO:0000313" key="7">
    <source>
        <dbReference type="EMBL" id="KAF9075854.1"/>
    </source>
</evidence>
<organism evidence="7 8">
    <name type="scientific">Rhodocollybia butyracea</name>
    <dbReference type="NCBI Taxonomy" id="206335"/>
    <lineage>
        <taxon>Eukaryota</taxon>
        <taxon>Fungi</taxon>
        <taxon>Dikarya</taxon>
        <taxon>Basidiomycota</taxon>
        <taxon>Agaricomycotina</taxon>
        <taxon>Agaricomycetes</taxon>
        <taxon>Agaricomycetidae</taxon>
        <taxon>Agaricales</taxon>
        <taxon>Marasmiineae</taxon>
        <taxon>Omphalotaceae</taxon>
        <taxon>Rhodocollybia</taxon>
    </lineage>
</organism>
<dbReference type="Proteomes" id="UP000772434">
    <property type="component" value="Unassembled WGS sequence"/>
</dbReference>
<evidence type="ECO:0000256" key="3">
    <source>
        <dbReference type="ARBA" id="ARBA00022692"/>
    </source>
</evidence>
<evidence type="ECO:0000313" key="8">
    <source>
        <dbReference type="Proteomes" id="UP000772434"/>
    </source>
</evidence>
<dbReference type="InterPro" id="IPR016024">
    <property type="entry name" value="ARM-type_fold"/>
</dbReference>
<keyword evidence="4" id="KW-1133">Transmembrane helix</keyword>
<sequence>MPAVRSLPPPSKKRKIASSSSKISLLEKQLTSAVSSNGSLNDLVDLTSIALQSNSQAEDASKAIWALYRVWVTVINNGKLSSLLDGNAKVVKAWLWDRLNEYVELLSGLLKDEEKTLRTSALQILFSLQTHLSKAASDSASSSATPQFHVSHFRKIVHALLFCPPSHRSSKFKSSDPLTDGKIDADVLHLFYENWFSVHDDIRWFFLREAGTLLHNLTSQGPNWPKTHPYVPTNALSILEKLTTFPTEQQELNSWWVSEFGKKPKAVKGKGKGPDVDGEDEEDEDKPELKDEDEDDWRKFFDEQDATDAKDKTKNTRGIKGRIHTLTLHQSLHNLSSHRAVFTRAWLNLLSKLSTSTNDDEGRERNKALATRALSVMHRGVLPFLTRPVLVMDWVGACVDYGGTVGLLALNALYELMKEYNLDYPSFYTRLYAFLDRDVLHLKHRARFFRLTEMFLSSTHLPLTLLASFLKRLARLSLNAPPPAIVMIIPFTYNIMKRHPGLMVMIHRDGEMEFQDPFNAGEPNPLLTNALSSSLWELHTHVSHYHTPVSTLAKIFGEVFTKEKYAMEDFLDHGFASLFDAEASRKIKKEPALALELEHQTAQRPDVMLFEGGEGNDIGHGDVVTKLWAF</sequence>
<dbReference type="AlphaFoldDB" id="A0A9P5Q057"/>
<protein>
    <submittedName>
        <fullName evidence="7">CBF/Mak21 family-domain-containing protein</fullName>
    </submittedName>
</protein>
<feature type="region of interest" description="Disordered" evidence="5">
    <location>
        <begin position="1"/>
        <end position="21"/>
    </location>
</feature>
<comment type="similarity">
    <text evidence="2">Belongs to the CBF/MAK21 family.</text>
</comment>
<evidence type="ECO:0000259" key="6">
    <source>
        <dbReference type="Pfam" id="PF03914"/>
    </source>
</evidence>
<dbReference type="SUPFAM" id="SSF48371">
    <property type="entry name" value="ARM repeat"/>
    <property type="match status" value="1"/>
</dbReference>
<keyword evidence="8" id="KW-1185">Reference proteome</keyword>